<dbReference type="Proteomes" id="UP000308652">
    <property type="component" value="Unassembled WGS sequence"/>
</dbReference>
<gene>
    <name evidence="1" type="ORF">BDQ12DRAFT_22747</name>
</gene>
<accession>A0A5C3MJE6</accession>
<sequence length="78" mass="8713">MESSMETSHCILVVRSWSSSCVATKGFDLRRNHPSPSQVPGTSITNLQSLRNANRPIRPSFIFMEPCKQGLTDDPNLH</sequence>
<evidence type="ECO:0000313" key="1">
    <source>
        <dbReference type="EMBL" id="TFK44526.1"/>
    </source>
</evidence>
<keyword evidence="2" id="KW-1185">Reference proteome</keyword>
<reference evidence="1 2" key="1">
    <citation type="journal article" date="2019" name="Nat. Ecol. Evol.">
        <title>Megaphylogeny resolves global patterns of mushroom evolution.</title>
        <authorList>
            <person name="Varga T."/>
            <person name="Krizsan K."/>
            <person name="Foldi C."/>
            <person name="Dima B."/>
            <person name="Sanchez-Garcia M."/>
            <person name="Sanchez-Ramirez S."/>
            <person name="Szollosi G.J."/>
            <person name="Szarkandi J.G."/>
            <person name="Papp V."/>
            <person name="Albert L."/>
            <person name="Andreopoulos W."/>
            <person name="Angelini C."/>
            <person name="Antonin V."/>
            <person name="Barry K.W."/>
            <person name="Bougher N.L."/>
            <person name="Buchanan P."/>
            <person name="Buyck B."/>
            <person name="Bense V."/>
            <person name="Catcheside P."/>
            <person name="Chovatia M."/>
            <person name="Cooper J."/>
            <person name="Damon W."/>
            <person name="Desjardin D."/>
            <person name="Finy P."/>
            <person name="Geml J."/>
            <person name="Haridas S."/>
            <person name="Hughes K."/>
            <person name="Justo A."/>
            <person name="Karasinski D."/>
            <person name="Kautmanova I."/>
            <person name="Kiss B."/>
            <person name="Kocsube S."/>
            <person name="Kotiranta H."/>
            <person name="LaButti K.M."/>
            <person name="Lechner B.E."/>
            <person name="Liimatainen K."/>
            <person name="Lipzen A."/>
            <person name="Lukacs Z."/>
            <person name="Mihaltcheva S."/>
            <person name="Morgado L.N."/>
            <person name="Niskanen T."/>
            <person name="Noordeloos M.E."/>
            <person name="Ohm R.A."/>
            <person name="Ortiz-Santana B."/>
            <person name="Ovrebo C."/>
            <person name="Racz N."/>
            <person name="Riley R."/>
            <person name="Savchenko A."/>
            <person name="Shiryaev A."/>
            <person name="Soop K."/>
            <person name="Spirin V."/>
            <person name="Szebenyi C."/>
            <person name="Tomsovsky M."/>
            <person name="Tulloss R.E."/>
            <person name="Uehling J."/>
            <person name="Grigoriev I.V."/>
            <person name="Vagvolgyi C."/>
            <person name="Papp T."/>
            <person name="Martin F.M."/>
            <person name="Miettinen O."/>
            <person name="Hibbett D.S."/>
            <person name="Nagy L.G."/>
        </authorList>
    </citation>
    <scope>NUCLEOTIDE SEQUENCE [LARGE SCALE GENOMIC DNA]</scope>
    <source>
        <strain evidence="1 2">CBS 166.37</strain>
    </source>
</reference>
<proteinExistence type="predicted"/>
<protein>
    <submittedName>
        <fullName evidence="1">Uncharacterized protein</fullName>
    </submittedName>
</protein>
<name>A0A5C3MJE6_9AGAR</name>
<organism evidence="1 2">
    <name type="scientific">Crucibulum laeve</name>
    <dbReference type="NCBI Taxonomy" id="68775"/>
    <lineage>
        <taxon>Eukaryota</taxon>
        <taxon>Fungi</taxon>
        <taxon>Dikarya</taxon>
        <taxon>Basidiomycota</taxon>
        <taxon>Agaricomycotina</taxon>
        <taxon>Agaricomycetes</taxon>
        <taxon>Agaricomycetidae</taxon>
        <taxon>Agaricales</taxon>
        <taxon>Agaricineae</taxon>
        <taxon>Nidulariaceae</taxon>
        <taxon>Crucibulum</taxon>
    </lineage>
</organism>
<dbReference type="EMBL" id="ML213590">
    <property type="protein sequence ID" value="TFK44526.1"/>
    <property type="molecule type" value="Genomic_DNA"/>
</dbReference>
<evidence type="ECO:0000313" key="2">
    <source>
        <dbReference type="Proteomes" id="UP000308652"/>
    </source>
</evidence>
<dbReference type="AlphaFoldDB" id="A0A5C3MJE6"/>